<evidence type="ECO:0000313" key="1">
    <source>
        <dbReference type="EMBL" id="OVE54826.1"/>
    </source>
</evidence>
<proteinExistence type="predicted"/>
<dbReference type="Proteomes" id="UP000196355">
    <property type="component" value="Unassembled WGS sequence"/>
</dbReference>
<accession>A0A202BTJ9</accession>
<sequence>MSSGFHYTKFLTKILNINFTEGNSVLRMVFSLYFLNFDDKTENFCLKSSENHYFLAEIKN</sequence>
<organism evidence="1 2">
    <name type="scientific">Chryseobacterium mucoviscidosis</name>
    <dbReference type="NCBI Taxonomy" id="1945581"/>
    <lineage>
        <taxon>Bacteria</taxon>
        <taxon>Pseudomonadati</taxon>
        <taxon>Bacteroidota</taxon>
        <taxon>Flavobacteriia</taxon>
        <taxon>Flavobacteriales</taxon>
        <taxon>Weeksellaceae</taxon>
        <taxon>Chryseobacterium group</taxon>
        <taxon>Chryseobacterium</taxon>
    </lineage>
</organism>
<comment type="caution">
    <text evidence="1">The sequence shown here is derived from an EMBL/GenBank/DDBJ whole genome shotgun (WGS) entry which is preliminary data.</text>
</comment>
<dbReference type="EMBL" id="MVAG01000147">
    <property type="protein sequence ID" value="OVE54826.1"/>
    <property type="molecule type" value="Genomic_DNA"/>
</dbReference>
<reference evidence="2" key="1">
    <citation type="submission" date="2017-02" db="EMBL/GenBank/DDBJ databases">
        <authorList>
            <person name="Tetz G."/>
            <person name="Tetz V."/>
        </authorList>
    </citation>
    <scope>NUCLEOTIDE SEQUENCE [LARGE SCALE GENOMIC DNA]</scope>
    <source>
        <strain evidence="2">VT16-26</strain>
    </source>
</reference>
<name>A0A202BTJ9_9FLAO</name>
<protein>
    <submittedName>
        <fullName evidence="1">Uncharacterized protein</fullName>
    </submittedName>
</protein>
<keyword evidence="2" id="KW-1185">Reference proteome</keyword>
<dbReference type="AlphaFoldDB" id="A0A202BTJ9"/>
<gene>
    <name evidence="1" type="ORF">B0E34_18605</name>
</gene>
<evidence type="ECO:0000313" key="2">
    <source>
        <dbReference type="Proteomes" id="UP000196355"/>
    </source>
</evidence>